<dbReference type="PANTHER" id="PTHR16214:SF3">
    <property type="entry name" value="TRANSMEMBRANE PROTEIN 260"/>
    <property type="match status" value="1"/>
</dbReference>
<dbReference type="AlphaFoldDB" id="D8LXR3"/>
<gene>
    <name evidence="2" type="ORF">GSBLH_T00006106001</name>
</gene>
<name>D8LXR3_BLAHO</name>
<feature type="transmembrane region" description="Helical" evidence="1">
    <location>
        <begin position="279"/>
        <end position="297"/>
    </location>
</feature>
<dbReference type="InterPro" id="IPR021280">
    <property type="entry name" value="TMEM260-like"/>
</dbReference>
<feature type="transmembrane region" description="Helical" evidence="1">
    <location>
        <begin position="119"/>
        <end position="136"/>
    </location>
</feature>
<feature type="transmembrane region" description="Helical" evidence="1">
    <location>
        <begin position="70"/>
        <end position="85"/>
    </location>
</feature>
<dbReference type="OMA" id="EPAILIC"/>
<dbReference type="EMBL" id="FN668639">
    <property type="protein sequence ID" value="CBK20368.2"/>
    <property type="molecule type" value="Genomic_DNA"/>
</dbReference>
<dbReference type="Proteomes" id="UP000008312">
    <property type="component" value="Unassembled WGS sequence"/>
</dbReference>
<dbReference type="OrthoDB" id="197432at2759"/>
<keyword evidence="1" id="KW-0472">Membrane</keyword>
<proteinExistence type="predicted"/>
<reference evidence="2" key="1">
    <citation type="submission" date="2010-02" db="EMBL/GenBank/DDBJ databases">
        <title>Sequencing and annotation of the Blastocystis hominis genome.</title>
        <authorList>
            <person name="Wincker P."/>
        </authorList>
    </citation>
    <scope>NUCLEOTIDE SEQUENCE</scope>
    <source>
        <strain evidence="2">Singapore isolate B</strain>
    </source>
</reference>
<evidence type="ECO:0000313" key="3">
    <source>
        <dbReference type="Proteomes" id="UP000008312"/>
    </source>
</evidence>
<protein>
    <recommendedName>
        <fullName evidence="4">Glycosyltransferase RgtA/B/C/D-like domain-containing protein</fullName>
    </recommendedName>
</protein>
<dbReference type="GeneID" id="24922231"/>
<keyword evidence="3" id="KW-1185">Reference proteome</keyword>
<feature type="transmembrane region" description="Helical" evidence="1">
    <location>
        <begin position="251"/>
        <end position="272"/>
    </location>
</feature>
<evidence type="ECO:0000313" key="2">
    <source>
        <dbReference type="EMBL" id="CBK20368.2"/>
    </source>
</evidence>
<sequence>METNGARPFFLVPISFYFHAVLLSFGQTFWIQSVQFEVFTLNNLFICIVLYLTVKFYYYYWREENQHRNLFRIACYGAFISALSLCNQHTIVFYLFPIILSILYLLIKSHELTTKRFFQLTLLFFAGLLPYAYLVIDSYFPKKARFFNHLLRLEYGTFRLFAGDESKKSGEMFLSGILHYFSGSWRVRIGLAAYFSEFVWVRVFVFVDRVFGLLSQQRNKPAKRGKAGVFHYLANLPLSTNPLFVSVQERFWMQGFIVISIFAGIGFSLLCIRFPRYCTWLRVCGVLCVVLQFLLMSPKVVLLTRNNDTLLQLGRSELELLPENAIFLVFGDCQQNAAMYLQQALHERMDLDIVYLPYASYMWYNRTQLPLYPNITWPGTVYHELGSILKGEGGNAFNLKSSHAEK</sequence>
<evidence type="ECO:0008006" key="4">
    <source>
        <dbReference type="Google" id="ProtNLM"/>
    </source>
</evidence>
<keyword evidence="1" id="KW-1133">Transmembrane helix</keyword>
<organism evidence="2">
    <name type="scientific">Blastocystis hominis</name>
    <dbReference type="NCBI Taxonomy" id="12968"/>
    <lineage>
        <taxon>Eukaryota</taxon>
        <taxon>Sar</taxon>
        <taxon>Stramenopiles</taxon>
        <taxon>Bigyra</taxon>
        <taxon>Opalozoa</taxon>
        <taxon>Opalinata</taxon>
        <taxon>Blastocystidae</taxon>
        <taxon>Blastocystis</taxon>
    </lineage>
</organism>
<dbReference type="InParanoid" id="D8LXR3"/>
<keyword evidence="1" id="KW-0812">Transmembrane</keyword>
<feature type="transmembrane region" description="Helical" evidence="1">
    <location>
        <begin position="189"/>
        <end position="207"/>
    </location>
</feature>
<dbReference type="PANTHER" id="PTHR16214">
    <property type="entry name" value="TRANSMEMBRANE PROTEIN 260"/>
    <property type="match status" value="1"/>
</dbReference>
<dbReference type="Pfam" id="PF11028">
    <property type="entry name" value="TMEM260-like"/>
    <property type="match status" value="1"/>
</dbReference>
<accession>D8LXR3</accession>
<dbReference type="RefSeq" id="XP_012894416.1">
    <property type="nucleotide sequence ID" value="XM_013038962.1"/>
</dbReference>
<feature type="transmembrane region" description="Helical" evidence="1">
    <location>
        <begin position="9"/>
        <end position="32"/>
    </location>
</feature>
<dbReference type="InterPro" id="IPR052724">
    <property type="entry name" value="GT117_domain-containing"/>
</dbReference>
<evidence type="ECO:0000256" key="1">
    <source>
        <dbReference type="SAM" id="Phobius"/>
    </source>
</evidence>
<feature type="transmembrane region" description="Helical" evidence="1">
    <location>
        <begin position="38"/>
        <end position="58"/>
    </location>
</feature>